<dbReference type="Gene3D" id="3.40.50.20">
    <property type="match status" value="1"/>
</dbReference>
<dbReference type="Pfam" id="PF18130">
    <property type="entry name" value="ATPgrasp_N"/>
    <property type="match status" value="1"/>
</dbReference>
<dbReference type="PANTHER" id="PTHR48066">
    <property type="entry name" value="CARNOSINE SYNTHASE 1"/>
    <property type="match status" value="1"/>
</dbReference>
<reference evidence="4 5" key="1">
    <citation type="journal article" date="2011" name="Nature">
        <title>A high-resolution map of human evolutionary constraint using 29 mammals.</title>
        <authorList>
            <person name="Lindblad-Toh K."/>
            <person name="Garber M."/>
            <person name="Zuk O."/>
            <person name="Lin M.F."/>
            <person name="Parker B.J."/>
            <person name="Washietl S."/>
            <person name="Kheradpour P."/>
            <person name="Ernst J."/>
            <person name="Jordan G."/>
            <person name="Mauceli E."/>
            <person name="Ward L.D."/>
            <person name="Lowe C.B."/>
            <person name="Holloway A.K."/>
            <person name="Clamp M."/>
            <person name="Gnerre S."/>
            <person name="Alfoldi J."/>
            <person name="Beal K."/>
            <person name="Chang J."/>
            <person name="Clawson H."/>
            <person name="Cuff J."/>
            <person name="Di Palma F."/>
            <person name="Fitzgerald S."/>
            <person name="Flicek P."/>
            <person name="Guttman M."/>
            <person name="Hubisz M.J."/>
            <person name="Jaffe D.B."/>
            <person name="Jungreis I."/>
            <person name="Kent W.J."/>
            <person name="Kostka D."/>
            <person name="Lara M."/>
            <person name="Martins A.L."/>
            <person name="Massingham T."/>
            <person name="Moltke I."/>
            <person name="Raney B.J."/>
            <person name="Rasmussen M.D."/>
            <person name="Robinson J."/>
            <person name="Stark A."/>
            <person name="Vilella A.J."/>
            <person name="Wen J."/>
            <person name="Xie X."/>
            <person name="Zody M.C."/>
            <person name="Baldwin J."/>
            <person name="Bloom T."/>
            <person name="Chin C.W."/>
            <person name="Heiman D."/>
            <person name="Nicol R."/>
            <person name="Nusbaum C."/>
            <person name="Young S."/>
            <person name="Wilkinson J."/>
            <person name="Worley K.C."/>
            <person name="Kovar C.L."/>
            <person name="Muzny D.M."/>
            <person name="Gibbs R.A."/>
            <person name="Cree A."/>
            <person name="Dihn H.H."/>
            <person name="Fowler G."/>
            <person name="Jhangiani S."/>
            <person name="Joshi V."/>
            <person name="Lee S."/>
            <person name="Lewis L.R."/>
            <person name="Nazareth L.V."/>
            <person name="Okwuonu G."/>
            <person name="Santibanez J."/>
            <person name="Warren W.C."/>
            <person name="Mardis E.R."/>
            <person name="Weinstock G.M."/>
            <person name="Wilson R.K."/>
            <person name="Delehaunty K."/>
            <person name="Dooling D."/>
            <person name="Fronik C."/>
            <person name="Fulton L."/>
            <person name="Fulton B."/>
            <person name="Graves T."/>
            <person name="Minx P."/>
            <person name="Sodergren E."/>
            <person name="Birney E."/>
            <person name="Margulies E.H."/>
            <person name="Herrero J."/>
            <person name="Green E.D."/>
            <person name="Haussler D."/>
            <person name="Siepel A."/>
            <person name="Goldman N."/>
            <person name="Pollard K.S."/>
            <person name="Pedersen J.S."/>
            <person name="Lander E.S."/>
            <person name="Kellis M."/>
        </authorList>
    </citation>
    <scope>NUCLEOTIDE SEQUENCE [LARGE SCALE GENOMIC DNA]</scope>
</reference>
<dbReference type="EMBL" id="AAPE02044980">
    <property type="status" value="NOT_ANNOTATED_CDS"/>
    <property type="molecule type" value="Genomic_DNA"/>
</dbReference>
<accession>G1Q6L8</accession>
<dbReference type="PROSITE" id="PS50975">
    <property type="entry name" value="ATP_GRASP"/>
    <property type="match status" value="1"/>
</dbReference>
<dbReference type="GO" id="GO:0035499">
    <property type="term" value="P:carnosine biosynthetic process"/>
    <property type="evidence" value="ECO:0007669"/>
    <property type="project" value="InterPro"/>
</dbReference>
<dbReference type="Ensembl" id="ENSMLUT00000005121.2">
    <property type="protein sequence ID" value="ENSMLUP00000019351.1"/>
    <property type="gene ID" value="ENSMLUG00000005122.2"/>
</dbReference>
<feature type="region of interest" description="Disordered" evidence="2">
    <location>
        <begin position="1"/>
        <end position="33"/>
    </location>
</feature>
<dbReference type="GO" id="GO:0005524">
    <property type="term" value="F:ATP binding"/>
    <property type="evidence" value="ECO:0007669"/>
    <property type="project" value="UniProtKB-UniRule"/>
</dbReference>
<dbReference type="eggNOG" id="ENOG502QRI6">
    <property type="taxonomic scope" value="Eukaryota"/>
</dbReference>
<dbReference type="InterPro" id="IPR041472">
    <property type="entry name" value="BL00235/CARNS1_N"/>
</dbReference>
<dbReference type="InterPro" id="IPR011761">
    <property type="entry name" value="ATP-grasp"/>
</dbReference>
<organism evidence="4 5">
    <name type="scientific">Myotis lucifugus</name>
    <name type="common">Little brown bat</name>
    <dbReference type="NCBI Taxonomy" id="59463"/>
    <lineage>
        <taxon>Eukaryota</taxon>
        <taxon>Metazoa</taxon>
        <taxon>Chordata</taxon>
        <taxon>Craniata</taxon>
        <taxon>Vertebrata</taxon>
        <taxon>Euteleostomi</taxon>
        <taxon>Mammalia</taxon>
        <taxon>Eutheria</taxon>
        <taxon>Laurasiatheria</taxon>
        <taxon>Chiroptera</taxon>
        <taxon>Yangochiroptera</taxon>
        <taxon>Vespertilionidae</taxon>
        <taxon>Myotis</taxon>
    </lineage>
</organism>
<dbReference type="EMBL" id="AAPE02044981">
    <property type="status" value="NOT_ANNOTATED_CDS"/>
    <property type="molecule type" value="Genomic_DNA"/>
</dbReference>
<evidence type="ECO:0000256" key="1">
    <source>
        <dbReference type="PROSITE-ProRule" id="PRU00409"/>
    </source>
</evidence>
<reference evidence="4" key="3">
    <citation type="submission" date="2025-09" db="UniProtKB">
        <authorList>
            <consortium name="Ensembl"/>
        </authorList>
    </citation>
    <scope>IDENTIFICATION</scope>
</reference>
<dbReference type="PANTHER" id="PTHR48066:SF1">
    <property type="entry name" value="CARNOSINE SYNTHASE 1"/>
    <property type="match status" value="1"/>
</dbReference>
<dbReference type="OMA" id="PISCFPG"/>
<reference evidence="4" key="2">
    <citation type="submission" date="2025-08" db="UniProtKB">
        <authorList>
            <consortium name="Ensembl"/>
        </authorList>
    </citation>
    <scope>IDENTIFICATION</scope>
</reference>
<gene>
    <name evidence="4" type="primary">CARNS1</name>
</gene>
<dbReference type="FunCoup" id="G1Q6L8">
    <property type="interactions" value="61"/>
</dbReference>
<keyword evidence="1" id="KW-0067">ATP-binding</keyword>
<sequence>QLSSDQLGPQWDCPLGSKGLEDKEGPWGGGSGLPPPDCFPGSWRVDVGLDCKGSPEGAEARAWTAYYYSLLQSCLQQAGLPETQDRSQVPRTGCPGAEVTLCILGSPSTFLSVLLEGGVQSPGNMLLCLSPAWLTKVPAPGRPGEAALLVSKAVSFHPGGLTFLDDFVPQRQATYFLVGLGPGPGQGREAAELARDLTCPTGASAELRLLEDRLLTRHLLAPTRRRAVPSYPGFHLQATTLLRGGDGSPGLRLVELSGKEGQETLVKEEVGAFLHSEALGDALQVAIKLSSWRWRGRQALRLHPRAEVGTVADTVVALLEKLEEEESVLVEAVCPPARLPSPGNPPPGPELALRICAVVCRTQGDRPLLSKVVCAVGRGNRPLRHQNSLPRPLEVALAQCGLGAAAQVAGVRRSVKTAAEAATIFLAQDLYTRVATQFESNIKFAIRIQGGGGGSRGGAASGVGSAPGDLSGALDPSPRGRASRLAQGSLARFCPRTPLNPEGTTRRELGAAYRSRVRFTECVAFLWFLQLHLVESDPNHFASQLVQTFIHFDVTEHRRDEENARLLAELVRARGLQLDGCFSYWDDCLVLTALLCQELGLPCSPPAAMRLAKQKSRTQLHLLRRQGPPWPSPSLHAVPCCPLESEADVERAVRQVPLPGVMKLEFGAGAVGVRLVEDARQCHQHFSRIAHDLQGEADHPGIGLGWGNSMLLMEFIEGTEHDVDVVLFRGELLAAFVSDNGPTRLPGFTETAACMPTGLAPEQEAQLVQAAFRCCLGCGLLDGVFNVELKLTGAGPRLIEINPRMGGFYLRDWIQELYGVDLLLAAAMVACGLRPAVPPHPRATGYLVGVTGLVSQHLQVLRSTASQEALQALHDRGLLRFSQFTSLEEAQVPGEYEEPYCSVACAGPSPAEARLRLLGLCQGLGIDGPHYPVAHFLSHFK</sequence>
<dbReference type="GeneTree" id="ENSGT00990000203796"/>
<dbReference type="GO" id="GO:0047730">
    <property type="term" value="F:carnosine synthase activity"/>
    <property type="evidence" value="ECO:0007669"/>
    <property type="project" value="InterPro"/>
</dbReference>
<evidence type="ECO:0000259" key="3">
    <source>
        <dbReference type="PROSITE" id="PS50975"/>
    </source>
</evidence>
<keyword evidence="1" id="KW-0547">Nucleotide-binding</keyword>
<dbReference type="InParanoid" id="G1Q6L8"/>
<dbReference type="GO" id="GO:0102102">
    <property type="term" value="F:homocarnosine synthase activity"/>
    <property type="evidence" value="ECO:0007669"/>
    <property type="project" value="TreeGrafter"/>
</dbReference>
<evidence type="ECO:0000256" key="2">
    <source>
        <dbReference type="SAM" id="MobiDB-lite"/>
    </source>
</evidence>
<dbReference type="Gene3D" id="3.30.470.20">
    <property type="entry name" value="ATP-grasp fold, B domain"/>
    <property type="match status" value="1"/>
</dbReference>
<proteinExistence type="predicted"/>
<feature type="region of interest" description="Disordered" evidence="2">
    <location>
        <begin position="456"/>
        <end position="482"/>
    </location>
</feature>
<dbReference type="InterPro" id="IPR031046">
    <property type="entry name" value="CARNS1"/>
</dbReference>
<dbReference type="AlphaFoldDB" id="G1Q6L8"/>
<dbReference type="HOGENOM" id="CLU_315906_0_0_1"/>
<dbReference type="Pfam" id="PF13535">
    <property type="entry name" value="ATP-grasp_4"/>
    <property type="match status" value="1"/>
</dbReference>
<name>G1Q6L8_MYOLU</name>
<dbReference type="SUPFAM" id="SSF56059">
    <property type="entry name" value="Glutathione synthetase ATP-binding domain-like"/>
    <property type="match status" value="1"/>
</dbReference>
<evidence type="ECO:0000313" key="4">
    <source>
        <dbReference type="Ensembl" id="ENSMLUP00000019351.1"/>
    </source>
</evidence>
<dbReference type="GO" id="GO:0016887">
    <property type="term" value="F:ATP hydrolysis activity"/>
    <property type="evidence" value="ECO:0007669"/>
    <property type="project" value="InterPro"/>
</dbReference>
<dbReference type="STRING" id="59463.ENSMLUP00000019351"/>
<feature type="domain" description="ATP-grasp" evidence="3">
    <location>
        <begin position="627"/>
        <end position="831"/>
    </location>
</feature>
<dbReference type="GO" id="GO:0046872">
    <property type="term" value="F:metal ion binding"/>
    <property type="evidence" value="ECO:0007669"/>
    <property type="project" value="InterPro"/>
</dbReference>
<dbReference type="FunFam" id="3.30.470.20:FF:000040">
    <property type="entry name" value="Carnosine synthase 1"/>
    <property type="match status" value="1"/>
</dbReference>
<dbReference type="Proteomes" id="UP000001074">
    <property type="component" value="Unassembled WGS sequence"/>
</dbReference>
<keyword evidence="5" id="KW-1185">Reference proteome</keyword>
<evidence type="ECO:0000313" key="5">
    <source>
        <dbReference type="Proteomes" id="UP000001074"/>
    </source>
</evidence>
<protein>
    <recommendedName>
        <fullName evidence="3">ATP-grasp domain-containing protein</fullName>
    </recommendedName>
</protein>